<accession>A0A9P0EZX2</accession>
<evidence type="ECO:0000313" key="2">
    <source>
        <dbReference type="Proteomes" id="UP001152759"/>
    </source>
</evidence>
<reference evidence="1" key="1">
    <citation type="submission" date="2021-12" db="EMBL/GenBank/DDBJ databases">
        <authorList>
            <person name="King R."/>
        </authorList>
    </citation>
    <scope>NUCLEOTIDE SEQUENCE</scope>
</reference>
<organism evidence="1 2">
    <name type="scientific">Bemisia tabaci</name>
    <name type="common">Sweetpotato whitefly</name>
    <name type="synonym">Aleurodes tabaci</name>
    <dbReference type="NCBI Taxonomy" id="7038"/>
    <lineage>
        <taxon>Eukaryota</taxon>
        <taxon>Metazoa</taxon>
        <taxon>Ecdysozoa</taxon>
        <taxon>Arthropoda</taxon>
        <taxon>Hexapoda</taxon>
        <taxon>Insecta</taxon>
        <taxon>Pterygota</taxon>
        <taxon>Neoptera</taxon>
        <taxon>Paraneoptera</taxon>
        <taxon>Hemiptera</taxon>
        <taxon>Sternorrhyncha</taxon>
        <taxon>Aleyrodoidea</taxon>
        <taxon>Aleyrodidae</taxon>
        <taxon>Aleyrodinae</taxon>
        <taxon>Bemisia</taxon>
    </lineage>
</organism>
<gene>
    <name evidence="1" type="ORF">BEMITA_LOCUS5205</name>
</gene>
<sequence>MSRKKIRSVIKEARNRDFIKSSDVRSLGLPGVLERLIEVSEIADFLGLFGMIVNVDKSLITKTFTDIYFLGHHYCGSRVTREEFTCPSLALYSKNPIPTPAYSIVLIASLI</sequence>
<dbReference type="EMBL" id="OU963864">
    <property type="protein sequence ID" value="CAH0386040.1"/>
    <property type="molecule type" value="Genomic_DNA"/>
</dbReference>
<dbReference type="Proteomes" id="UP001152759">
    <property type="component" value="Chromosome 3"/>
</dbReference>
<dbReference type="AlphaFoldDB" id="A0A9P0EZX2"/>
<protein>
    <submittedName>
        <fullName evidence="1">Uncharacterized protein</fullName>
    </submittedName>
</protein>
<keyword evidence="2" id="KW-1185">Reference proteome</keyword>
<name>A0A9P0EZX2_BEMTA</name>
<evidence type="ECO:0000313" key="1">
    <source>
        <dbReference type="EMBL" id="CAH0386040.1"/>
    </source>
</evidence>
<proteinExistence type="predicted"/>